<feature type="transmembrane region" description="Helical" evidence="4">
    <location>
        <begin position="187"/>
        <end position="209"/>
    </location>
</feature>
<feature type="transmembrane region" description="Helical" evidence="4">
    <location>
        <begin position="323"/>
        <end position="349"/>
    </location>
</feature>
<feature type="transmembrane region" description="Helical" evidence="4">
    <location>
        <begin position="260"/>
        <end position="283"/>
    </location>
</feature>
<evidence type="ECO:0000256" key="4">
    <source>
        <dbReference type="SAM" id="Phobius"/>
    </source>
</evidence>
<feature type="transmembrane region" description="Helical" evidence="4">
    <location>
        <begin position="386"/>
        <end position="408"/>
    </location>
</feature>
<feature type="transmembrane region" description="Helical" evidence="4">
    <location>
        <begin position="158"/>
        <end position="181"/>
    </location>
</feature>
<feature type="transmembrane region" description="Helical" evidence="4">
    <location>
        <begin position="89"/>
        <end position="112"/>
    </location>
</feature>
<name>A0AAE3NNW2_9RHOB</name>
<dbReference type="EMBL" id="JARGYC010000002">
    <property type="protein sequence ID" value="MDF0599292.1"/>
    <property type="molecule type" value="Genomic_DNA"/>
</dbReference>
<keyword evidence="3 4" id="KW-0472">Membrane</keyword>
<dbReference type="AlphaFoldDB" id="A0AAE3NNW2"/>
<dbReference type="InterPro" id="IPR011701">
    <property type="entry name" value="MFS"/>
</dbReference>
<evidence type="ECO:0000256" key="2">
    <source>
        <dbReference type="ARBA" id="ARBA00022989"/>
    </source>
</evidence>
<evidence type="ECO:0000313" key="6">
    <source>
        <dbReference type="EMBL" id="MDF0599292.1"/>
    </source>
</evidence>
<feature type="transmembrane region" description="Helical" evidence="4">
    <location>
        <begin position="118"/>
        <end position="137"/>
    </location>
</feature>
<keyword evidence="1 4" id="KW-0812">Transmembrane</keyword>
<proteinExistence type="predicted"/>
<feature type="domain" description="Major facilitator superfamily (MFS) profile" evidence="5">
    <location>
        <begin position="24"/>
        <end position="412"/>
    </location>
</feature>
<feature type="transmembrane region" description="Helical" evidence="4">
    <location>
        <begin position="361"/>
        <end position="380"/>
    </location>
</feature>
<dbReference type="InterPro" id="IPR050327">
    <property type="entry name" value="Proton-linked_MCT"/>
</dbReference>
<dbReference type="PANTHER" id="PTHR11360">
    <property type="entry name" value="MONOCARBOXYLATE TRANSPORTER"/>
    <property type="match status" value="1"/>
</dbReference>
<dbReference type="PANTHER" id="PTHR11360:SF284">
    <property type="entry name" value="EG:103B4.3 PROTEIN-RELATED"/>
    <property type="match status" value="1"/>
</dbReference>
<feature type="transmembrane region" description="Helical" evidence="4">
    <location>
        <begin position="230"/>
        <end position="254"/>
    </location>
</feature>
<dbReference type="RefSeq" id="WP_275565440.1">
    <property type="nucleotide sequence ID" value="NZ_JARGYC010000002.1"/>
</dbReference>
<dbReference type="PROSITE" id="PS50850">
    <property type="entry name" value="MFS"/>
    <property type="match status" value="1"/>
</dbReference>
<dbReference type="Proteomes" id="UP001220964">
    <property type="component" value="Unassembled WGS sequence"/>
</dbReference>
<evidence type="ECO:0000259" key="5">
    <source>
        <dbReference type="PROSITE" id="PS50850"/>
    </source>
</evidence>
<dbReference type="Gene3D" id="1.20.1250.20">
    <property type="entry name" value="MFS general substrate transporter like domains"/>
    <property type="match status" value="1"/>
</dbReference>
<evidence type="ECO:0000313" key="7">
    <source>
        <dbReference type="Proteomes" id="UP001220964"/>
    </source>
</evidence>
<dbReference type="InterPro" id="IPR036259">
    <property type="entry name" value="MFS_trans_sf"/>
</dbReference>
<organism evidence="6 7">
    <name type="scientific">Psychromarinibacter sediminicola</name>
    <dbReference type="NCBI Taxonomy" id="3033385"/>
    <lineage>
        <taxon>Bacteria</taxon>
        <taxon>Pseudomonadati</taxon>
        <taxon>Pseudomonadota</taxon>
        <taxon>Alphaproteobacteria</taxon>
        <taxon>Rhodobacterales</taxon>
        <taxon>Paracoccaceae</taxon>
        <taxon>Psychromarinibacter</taxon>
    </lineage>
</organism>
<keyword evidence="7" id="KW-1185">Reference proteome</keyword>
<comment type="caution">
    <text evidence="6">The sequence shown here is derived from an EMBL/GenBank/DDBJ whole genome shotgun (WGS) entry which is preliminary data.</text>
</comment>
<keyword evidence="2 4" id="KW-1133">Transmembrane helix</keyword>
<gene>
    <name evidence="6" type="ORF">P1J78_00975</name>
</gene>
<evidence type="ECO:0000256" key="3">
    <source>
        <dbReference type="ARBA" id="ARBA00023136"/>
    </source>
</evidence>
<dbReference type="GO" id="GO:0022857">
    <property type="term" value="F:transmembrane transporter activity"/>
    <property type="evidence" value="ECO:0007669"/>
    <property type="project" value="InterPro"/>
</dbReference>
<dbReference type="SUPFAM" id="SSF103473">
    <property type="entry name" value="MFS general substrate transporter"/>
    <property type="match status" value="1"/>
</dbReference>
<dbReference type="Pfam" id="PF07690">
    <property type="entry name" value="MFS_1"/>
    <property type="match status" value="1"/>
</dbReference>
<reference evidence="6" key="1">
    <citation type="submission" date="2023-03" db="EMBL/GenBank/DDBJ databases">
        <title>Multiphase analysis and comparison of six strains from genera Psychromarinibacter, Lutimaribacter, and Maritimibacter, including a novel species: Psychromarinibacter sediminicola sp. nov.</title>
        <authorList>
            <person name="Wang Y.-H."/>
            <person name="Ye M.-Q."/>
            <person name="Du Z.-J."/>
        </authorList>
    </citation>
    <scope>NUCLEOTIDE SEQUENCE</scope>
    <source>
        <strain evidence="6">C21-152</strain>
    </source>
</reference>
<feature type="transmembrane region" description="Helical" evidence="4">
    <location>
        <begin position="25"/>
        <end position="50"/>
    </location>
</feature>
<accession>A0AAE3NNW2</accession>
<dbReference type="InterPro" id="IPR020846">
    <property type="entry name" value="MFS_dom"/>
</dbReference>
<protein>
    <submittedName>
        <fullName evidence="6">MFS transporter</fullName>
    </submittedName>
</protein>
<sequence length="412" mass="42360">MSDAPRFGWLTGATDDASRSARRKWAVVGSSGLLTGMGHGFVQVAVSALLKPIAAELEMSRAGVSSAISLGRLVGGATSLAAGHSVDRFGARVVVVAGTLVIALGLFLTALVTGPLGLYLSWGVVVSAGTAFAFTVAMDRTVVAHATSGRGVALAIRFTIVALVTTAQLPVIVWLITSFGWRSACSVWAVLLLCTLPLPLLLFETGAATRAGGAAPEPSMTLRDAMRTRGYWVIAFAYMSTAGTIAGVSVHAIPMLTDRGWTVAGAGGVVGLLILLSIPARLLTGFYSDRLPPFALPRVLGAVLVALSLTLFADAVLRSDGTVLTMMLAKGVATGVPTVMILMIAVAQFGQASMGAIQGSFMFLQVPGTMAGPIVAGWVHDTTGTYALAIAGFGAFLFAAGIALQFAIPRPR</sequence>
<feature type="transmembrane region" description="Helical" evidence="4">
    <location>
        <begin position="295"/>
        <end position="317"/>
    </location>
</feature>
<evidence type="ECO:0000256" key="1">
    <source>
        <dbReference type="ARBA" id="ARBA00022692"/>
    </source>
</evidence>